<sequence length="206" mass="23252">MDFDLPEPITRRNQGTKDPPEHLFVLPPVPDLITEEYALASSPIHLVSQDEDTSSISDSIHRTLAEVLFNVWKSIAVPIHLLSAPSSPTEAATKISDDTDIVEDEILVTPYDASYWKKQIREATLPLHDRPGNKEPSKKNDNPLIPEMHTSPAQISPESAVVIPPENFIIRQIFNNVCLREKYGRWTSRHKKSTSNDKPHFSKSRS</sequence>
<protein>
    <submittedName>
        <fullName evidence="4">Reverse transcriptase</fullName>
    </submittedName>
</protein>
<reference evidence="2 3" key="1">
    <citation type="submission" date="2018-11" db="EMBL/GenBank/DDBJ databases">
        <authorList>
            <consortium name="Pathogen Informatics"/>
        </authorList>
    </citation>
    <scope>NUCLEOTIDE SEQUENCE [LARGE SCALE GENOMIC DNA]</scope>
</reference>
<name>A0A183GEP9_HELPZ</name>
<reference evidence="4" key="2">
    <citation type="submission" date="2019-09" db="UniProtKB">
        <authorList>
            <consortium name="WormBaseParasite"/>
        </authorList>
    </citation>
    <scope>IDENTIFICATION</scope>
</reference>
<gene>
    <name evidence="2" type="ORF">HPBE_LOCUS20819</name>
</gene>
<keyword evidence="3" id="KW-1185">Reference proteome</keyword>
<dbReference type="Proteomes" id="UP000050761">
    <property type="component" value="Unassembled WGS sequence"/>
</dbReference>
<accession>A0A3P8CQZ8</accession>
<evidence type="ECO:0000313" key="4">
    <source>
        <dbReference type="WBParaSite" id="HPBE_0002082101-mRNA-1"/>
    </source>
</evidence>
<evidence type="ECO:0000256" key="1">
    <source>
        <dbReference type="SAM" id="MobiDB-lite"/>
    </source>
</evidence>
<proteinExistence type="predicted"/>
<feature type="region of interest" description="Disordered" evidence="1">
    <location>
        <begin position="126"/>
        <end position="153"/>
    </location>
</feature>
<evidence type="ECO:0000313" key="3">
    <source>
        <dbReference type="Proteomes" id="UP000050761"/>
    </source>
</evidence>
<accession>A0A183GEP9</accession>
<dbReference type="EMBL" id="UZAH01032468">
    <property type="protein sequence ID" value="VDP21984.1"/>
    <property type="molecule type" value="Genomic_DNA"/>
</dbReference>
<dbReference type="WBParaSite" id="HPBE_0002082101-mRNA-1">
    <property type="protein sequence ID" value="HPBE_0002082101-mRNA-1"/>
    <property type="gene ID" value="HPBE_0002082101"/>
</dbReference>
<dbReference type="AlphaFoldDB" id="A0A183GEP9"/>
<organism evidence="3 4">
    <name type="scientific">Heligmosomoides polygyrus</name>
    <name type="common">Parasitic roundworm</name>
    <dbReference type="NCBI Taxonomy" id="6339"/>
    <lineage>
        <taxon>Eukaryota</taxon>
        <taxon>Metazoa</taxon>
        <taxon>Ecdysozoa</taxon>
        <taxon>Nematoda</taxon>
        <taxon>Chromadorea</taxon>
        <taxon>Rhabditida</taxon>
        <taxon>Rhabditina</taxon>
        <taxon>Rhabditomorpha</taxon>
        <taxon>Strongyloidea</taxon>
        <taxon>Heligmosomidae</taxon>
        <taxon>Heligmosomoides</taxon>
    </lineage>
</organism>
<feature type="region of interest" description="Disordered" evidence="1">
    <location>
        <begin position="187"/>
        <end position="206"/>
    </location>
</feature>
<feature type="compositionally biased region" description="Basic and acidic residues" evidence="1">
    <location>
        <begin position="127"/>
        <end position="141"/>
    </location>
</feature>
<evidence type="ECO:0000313" key="2">
    <source>
        <dbReference type="EMBL" id="VDP21984.1"/>
    </source>
</evidence>
<feature type="region of interest" description="Disordered" evidence="1">
    <location>
        <begin position="1"/>
        <end position="21"/>
    </location>
</feature>